<keyword evidence="5" id="KW-0375">Hydrogen ion transport</keyword>
<evidence type="ECO:0000256" key="10">
    <source>
        <dbReference type="SAM" id="Coils"/>
    </source>
</evidence>
<evidence type="ECO:0000313" key="11">
    <source>
        <dbReference type="EMBL" id="OGY26679.1"/>
    </source>
</evidence>
<evidence type="ECO:0000256" key="3">
    <source>
        <dbReference type="ARBA" id="ARBA00007681"/>
    </source>
</evidence>
<dbReference type="AlphaFoldDB" id="A0A1G1WG33"/>
<evidence type="ECO:0000256" key="4">
    <source>
        <dbReference type="ARBA" id="ARBA00022448"/>
    </source>
</evidence>
<dbReference type="Pfam" id="PF00231">
    <property type="entry name" value="ATP-synt"/>
    <property type="match status" value="1"/>
</dbReference>
<keyword evidence="9" id="KW-0066">ATP synthesis</keyword>
<keyword evidence="6" id="KW-0406">Ion transport</keyword>
<feature type="coiled-coil region" evidence="10">
    <location>
        <begin position="245"/>
        <end position="272"/>
    </location>
</feature>
<protein>
    <recommendedName>
        <fullName evidence="13">ATP synthase gamma chain</fullName>
    </recommendedName>
</protein>
<keyword evidence="7" id="KW-0472">Membrane</keyword>
<dbReference type="Proteomes" id="UP000176645">
    <property type="component" value="Unassembled WGS sequence"/>
</dbReference>
<evidence type="ECO:0000256" key="8">
    <source>
        <dbReference type="ARBA" id="ARBA00023196"/>
    </source>
</evidence>
<sequence length="304" mass="34644">MPSVKELRADAEVIGAIKTITSVYQEIASIRMNQLRDRVAKTRDFLDGVASVYNHAKTAYIASLQSQPFQRGKKKLPNLDFVRRNGKTLSVFLSANEHLYGTLILDIWKHFVNDVSSGQSDVLVIGSFGKYLINNENLALKFSYFDLDDDAPGPEQIRKIIEFLSKYEKVVVYHGQMISVLNQITAKSEITGGISLKEKAQRTAKRYLFEPSSEKVLEFFEGEIIGALFNQSVLEHQLARFAARMVAMDQASENAQEELAKIRKSLRTLRRRTLNRKQLEIYAGYHLWKQREQRAEIPVNKGVS</sequence>
<comment type="caution">
    <text evidence="11">The sequence shown here is derived from an EMBL/GenBank/DDBJ whole genome shotgun (WGS) entry which is preliminary data.</text>
</comment>
<keyword evidence="4" id="KW-0813">Transport</keyword>
<dbReference type="SUPFAM" id="SSF52943">
    <property type="entry name" value="ATP synthase (F1-ATPase), gamma subunit"/>
    <property type="match status" value="1"/>
</dbReference>
<proteinExistence type="inferred from homology"/>
<comment type="function">
    <text evidence="1">Produces ATP from ADP in the presence of a proton gradient across the membrane. The gamma chain is believed to be important in regulating ATPase activity and the flow of protons through the CF(0) complex.</text>
</comment>
<comment type="similarity">
    <text evidence="3">Belongs to the ATPase gamma chain family.</text>
</comment>
<dbReference type="Gene3D" id="3.40.1380.10">
    <property type="match status" value="1"/>
</dbReference>
<evidence type="ECO:0008006" key="13">
    <source>
        <dbReference type="Google" id="ProtNLM"/>
    </source>
</evidence>
<evidence type="ECO:0000256" key="9">
    <source>
        <dbReference type="ARBA" id="ARBA00023310"/>
    </source>
</evidence>
<evidence type="ECO:0000256" key="7">
    <source>
        <dbReference type="ARBA" id="ARBA00023136"/>
    </source>
</evidence>
<dbReference type="EMBL" id="MHCU01000063">
    <property type="protein sequence ID" value="OGY26679.1"/>
    <property type="molecule type" value="Genomic_DNA"/>
</dbReference>
<dbReference type="InterPro" id="IPR000131">
    <property type="entry name" value="ATP_synth_F1_gsu"/>
</dbReference>
<comment type="subcellular location">
    <subcellularLocation>
        <location evidence="2">Membrane</location>
        <topology evidence="2">Peripheral membrane protein</topology>
    </subcellularLocation>
</comment>
<name>A0A1G1WG33_9BACT</name>
<keyword evidence="8" id="KW-0139">CF(1)</keyword>
<evidence type="ECO:0000256" key="1">
    <source>
        <dbReference type="ARBA" id="ARBA00003456"/>
    </source>
</evidence>
<evidence type="ECO:0000256" key="2">
    <source>
        <dbReference type="ARBA" id="ARBA00004170"/>
    </source>
</evidence>
<reference evidence="11 12" key="1">
    <citation type="journal article" date="2016" name="Nat. Commun.">
        <title>Thousands of microbial genomes shed light on interconnected biogeochemical processes in an aquifer system.</title>
        <authorList>
            <person name="Anantharaman K."/>
            <person name="Brown C.T."/>
            <person name="Hug L.A."/>
            <person name="Sharon I."/>
            <person name="Castelle C.J."/>
            <person name="Probst A.J."/>
            <person name="Thomas B.C."/>
            <person name="Singh A."/>
            <person name="Wilkins M.J."/>
            <person name="Karaoz U."/>
            <person name="Brodie E.L."/>
            <person name="Williams K.H."/>
            <person name="Hubbard S.S."/>
            <person name="Banfield J.F."/>
        </authorList>
    </citation>
    <scope>NUCLEOTIDE SEQUENCE [LARGE SCALE GENOMIC DNA]</scope>
</reference>
<dbReference type="GO" id="GO:0045259">
    <property type="term" value="C:proton-transporting ATP synthase complex"/>
    <property type="evidence" value="ECO:0007669"/>
    <property type="project" value="UniProtKB-KW"/>
</dbReference>
<gene>
    <name evidence="11" type="ORF">A2Z42_00910</name>
</gene>
<dbReference type="InterPro" id="IPR035968">
    <property type="entry name" value="ATP_synth_F1_ATPase_gsu"/>
</dbReference>
<keyword evidence="10" id="KW-0175">Coiled coil</keyword>
<dbReference type="GO" id="GO:0046933">
    <property type="term" value="F:proton-transporting ATP synthase activity, rotational mechanism"/>
    <property type="evidence" value="ECO:0007669"/>
    <property type="project" value="InterPro"/>
</dbReference>
<accession>A0A1G1WG33</accession>
<evidence type="ECO:0000256" key="5">
    <source>
        <dbReference type="ARBA" id="ARBA00022781"/>
    </source>
</evidence>
<evidence type="ECO:0000313" key="12">
    <source>
        <dbReference type="Proteomes" id="UP000176645"/>
    </source>
</evidence>
<evidence type="ECO:0000256" key="6">
    <source>
        <dbReference type="ARBA" id="ARBA00023065"/>
    </source>
</evidence>
<organism evidence="11 12">
    <name type="scientific">Candidatus Woykebacteria bacterium RBG_19FT_COMBO_43_10</name>
    <dbReference type="NCBI Taxonomy" id="1802598"/>
    <lineage>
        <taxon>Bacteria</taxon>
        <taxon>Candidatus Woykeibacteriota</taxon>
    </lineage>
</organism>